<dbReference type="Proteomes" id="UP001329313">
    <property type="component" value="Chromosome"/>
</dbReference>
<name>A0AAU0MGJ4_9MICO</name>
<gene>
    <name evidence="2" type="ORF">RYJ27_11840</name>
</gene>
<keyword evidence="3" id="KW-1185">Reference proteome</keyword>
<dbReference type="Gene3D" id="3.30.530.20">
    <property type="match status" value="1"/>
</dbReference>
<proteinExistence type="predicted"/>
<feature type="region of interest" description="Disordered" evidence="1">
    <location>
        <begin position="141"/>
        <end position="171"/>
    </location>
</feature>
<feature type="compositionally biased region" description="Basic and acidic residues" evidence="1">
    <location>
        <begin position="141"/>
        <end position="159"/>
    </location>
</feature>
<dbReference type="InterPro" id="IPR019587">
    <property type="entry name" value="Polyketide_cyclase/dehydratase"/>
</dbReference>
<dbReference type="AlphaFoldDB" id="A0AAU0MGJ4"/>
<dbReference type="KEGG" id="mliy:RYJ27_11840"/>
<dbReference type="InterPro" id="IPR023393">
    <property type="entry name" value="START-like_dom_sf"/>
</dbReference>
<protein>
    <submittedName>
        <fullName evidence="2">SRPBCC family protein</fullName>
    </submittedName>
</protein>
<organism evidence="2 3">
    <name type="scientific">Microbacterium limosum</name>
    <dbReference type="NCBI Taxonomy" id="3079935"/>
    <lineage>
        <taxon>Bacteria</taxon>
        <taxon>Bacillati</taxon>
        <taxon>Actinomycetota</taxon>
        <taxon>Actinomycetes</taxon>
        <taxon>Micrococcales</taxon>
        <taxon>Microbacteriaceae</taxon>
        <taxon>Microbacterium</taxon>
    </lineage>
</organism>
<evidence type="ECO:0000313" key="3">
    <source>
        <dbReference type="Proteomes" id="UP001329313"/>
    </source>
</evidence>
<reference evidence="2 3" key="1">
    <citation type="submission" date="2023-10" db="EMBL/GenBank/DDBJ databases">
        <title>Y20.</title>
        <authorList>
            <person name="Zhang G."/>
            <person name="Ding Y."/>
        </authorList>
    </citation>
    <scope>NUCLEOTIDE SEQUENCE [LARGE SCALE GENOMIC DNA]</scope>
    <source>
        <strain evidence="2 3">Y20</strain>
    </source>
</reference>
<evidence type="ECO:0000313" key="2">
    <source>
        <dbReference type="EMBL" id="WOQ69376.1"/>
    </source>
</evidence>
<dbReference type="SUPFAM" id="SSF55961">
    <property type="entry name" value="Bet v1-like"/>
    <property type="match status" value="1"/>
</dbReference>
<dbReference type="Pfam" id="PF10604">
    <property type="entry name" value="Polyketide_cyc2"/>
    <property type="match status" value="1"/>
</dbReference>
<evidence type="ECO:0000256" key="1">
    <source>
        <dbReference type="SAM" id="MobiDB-lite"/>
    </source>
</evidence>
<sequence>MSTTVRAIQCPPQTVFDVLADGWLYPCWVVGASRMRDVDEAWPQPGSQLHHSVGTWPFVLDDQTRCEEWNPPHRAVLRAKGWPIGEARVVIDVRPRGDGCVVRMQEDAVAGPATLVPRPVADIMLHLRNRETLLRLAYIAEGHESRPEPSTAERERAEDGEPTEPGEEIAS</sequence>
<feature type="compositionally biased region" description="Acidic residues" evidence="1">
    <location>
        <begin position="160"/>
        <end position="171"/>
    </location>
</feature>
<dbReference type="RefSeq" id="WP_330170500.1">
    <property type="nucleotide sequence ID" value="NZ_CP137080.1"/>
</dbReference>
<dbReference type="CDD" id="cd07812">
    <property type="entry name" value="SRPBCC"/>
    <property type="match status" value="1"/>
</dbReference>
<accession>A0AAU0MGJ4</accession>
<dbReference type="EMBL" id="CP137080">
    <property type="protein sequence ID" value="WOQ69376.1"/>
    <property type="molecule type" value="Genomic_DNA"/>
</dbReference>